<feature type="compositionally biased region" description="Polar residues" evidence="1">
    <location>
        <begin position="313"/>
        <end position="332"/>
    </location>
</feature>
<dbReference type="InterPro" id="IPR014848">
    <property type="entry name" value="Rgp1"/>
</dbReference>
<comment type="caution">
    <text evidence="2">The sequence shown here is derived from an EMBL/GenBank/DDBJ whole genome shotgun (WGS) entry which is preliminary data.</text>
</comment>
<evidence type="ECO:0000256" key="1">
    <source>
        <dbReference type="SAM" id="MobiDB-lite"/>
    </source>
</evidence>
<feature type="region of interest" description="Disordered" evidence="1">
    <location>
        <begin position="1"/>
        <end position="21"/>
    </location>
</feature>
<feature type="region of interest" description="Disordered" evidence="1">
    <location>
        <begin position="307"/>
        <end position="350"/>
    </location>
</feature>
<dbReference type="InterPro" id="IPR014752">
    <property type="entry name" value="Arrestin-like_C"/>
</dbReference>
<feature type="compositionally biased region" description="Polar residues" evidence="1">
    <location>
        <begin position="8"/>
        <end position="19"/>
    </location>
</feature>
<protein>
    <submittedName>
        <fullName evidence="2">Uncharacterized protein</fullName>
    </submittedName>
</protein>
<dbReference type="PANTHER" id="PTHR12507">
    <property type="entry name" value="REDUCED GROWTH PHENOTYPE 1 RGP1, YEAST -RELATED"/>
    <property type="match status" value="1"/>
</dbReference>
<evidence type="ECO:0000313" key="3">
    <source>
        <dbReference type="Proteomes" id="UP000489600"/>
    </source>
</evidence>
<sequence length="530" mass="58842">MFSFLGIGSSSQVNDSLGVSGSKVKPTLSLQTDKDVYRPGDSVFVTIEIGNSAVRDHENVANPSILVEKLSFELKGVEKLDRNWFITQKPPPGSKGRRGERNFLDSSTSSLISDQLLSPGAKMTFMVRAILPQNIPPSYKGVIRYHYYIKSTLRGRWMALENSQFYKDSTKDYIKVETQIPIQVWVIQKNNGLLLEESQTEGIVPASTIQTEIYWKEMDGDSEWTRANDAYDSGEDGYDSSRDEISSVSSYANKGNLNKTFGSSLSLNSAPRLSMKDTSYIDEGVGSSPKMMVSQLSAAVVSYDSGTDGFSPDKSSSSAIQSQRPKQTNGPGTSMPPEAGAGEPVPSEGFTRGRSYNIKLDGQVVLRFYPNIADSTYYFSDTIGGTLTFFHEGARRCLEVMVTLETTEIIDRRFVHPARRNSPESPKIQSDHHEVVADLIQTSFLFSIPVDGPMSFTTPHVSVQWNLKFEFLFTAKDVDLSRYEHPLLVPKTEKNSWILPITVHAPPPRTSAAQNQGDKLYGLEPSWIRS</sequence>
<dbReference type="EMBL" id="CABITT030000004">
    <property type="protein sequence ID" value="VVB00682.1"/>
    <property type="molecule type" value="Genomic_DNA"/>
</dbReference>
<name>A0A565BIK8_9BRAS</name>
<accession>A0A565BIK8</accession>
<keyword evidence="3" id="KW-1185">Reference proteome</keyword>
<reference evidence="2" key="1">
    <citation type="submission" date="2019-07" db="EMBL/GenBank/DDBJ databases">
        <authorList>
            <person name="Dittberner H."/>
        </authorList>
    </citation>
    <scope>NUCLEOTIDE SEQUENCE [LARGE SCALE GENOMIC DNA]</scope>
</reference>
<gene>
    <name evidence="2" type="ORF">ANE_LOCUS11126</name>
</gene>
<proteinExistence type="predicted"/>
<organism evidence="2 3">
    <name type="scientific">Arabis nemorensis</name>
    <dbReference type="NCBI Taxonomy" id="586526"/>
    <lineage>
        <taxon>Eukaryota</taxon>
        <taxon>Viridiplantae</taxon>
        <taxon>Streptophyta</taxon>
        <taxon>Embryophyta</taxon>
        <taxon>Tracheophyta</taxon>
        <taxon>Spermatophyta</taxon>
        <taxon>Magnoliopsida</taxon>
        <taxon>eudicotyledons</taxon>
        <taxon>Gunneridae</taxon>
        <taxon>Pentapetalae</taxon>
        <taxon>rosids</taxon>
        <taxon>malvids</taxon>
        <taxon>Brassicales</taxon>
        <taxon>Brassicaceae</taxon>
        <taxon>Arabideae</taxon>
        <taxon>Arabis</taxon>
    </lineage>
</organism>
<evidence type="ECO:0000313" key="2">
    <source>
        <dbReference type="EMBL" id="VVB00682.1"/>
    </source>
</evidence>
<dbReference type="Proteomes" id="UP000489600">
    <property type="component" value="Unassembled WGS sequence"/>
</dbReference>
<dbReference type="AlphaFoldDB" id="A0A565BIK8"/>
<dbReference type="OrthoDB" id="1918at2759"/>
<dbReference type="Gene3D" id="2.60.40.640">
    <property type="match status" value="1"/>
</dbReference>
<dbReference type="Pfam" id="PF08737">
    <property type="entry name" value="Rgp1"/>
    <property type="match status" value="1"/>
</dbReference>